<accession>A0A0F9R3Y6</accession>
<sequence length="99" mass="11135">MPIVTTHWHNVGDGVSYCRFGTNSHVYVAGSLFGGIDCLACILHSEGMTATFQTRTEMIAHLEEHRNAGHSVEEHPFNRLREEIEEYGDLMEYNKGNPA</sequence>
<reference evidence="1" key="1">
    <citation type="journal article" date="2015" name="Nature">
        <title>Complex archaea that bridge the gap between prokaryotes and eukaryotes.</title>
        <authorList>
            <person name="Spang A."/>
            <person name="Saw J.H."/>
            <person name="Jorgensen S.L."/>
            <person name="Zaremba-Niedzwiedzka K."/>
            <person name="Martijn J."/>
            <person name="Lind A.E."/>
            <person name="van Eijk R."/>
            <person name="Schleper C."/>
            <person name="Guy L."/>
            <person name="Ettema T.J."/>
        </authorList>
    </citation>
    <scope>NUCLEOTIDE SEQUENCE</scope>
</reference>
<dbReference type="EMBL" id="LAZR01001165">
    <property type="protein sequence ID" value="KKN49499.1"/>
    <property type="molecule type" value="Genomic_DNA"/>
</dbReference>
<protein>
    <submittedName>
        <fullName evidence="1">Uncharacterized protein</fullName>
    </submittedName>
</protein>
<organism evidence="1">
    <name type="scientific">marine sediment metagenome</name>
    <dbReference type="NCBI Taxonomy" id="412755"/>
    <lineage>
        <taxon>unclassified sequences</taxon>
        <taxon>metagenomes</taxon>
        <taxon>ecological metagenomes</taxon>
    </lineage>
</organism>
<proteinExistence type="predicted"/>
<name>A0A0F9R3Y6_9ZZZZ</name>
<comment type="caution">
    <text evidence="1">The sequence shown here is derived from an EMBL/GenBank/DDBJ whole genome shotgun (WGS) entry which is preliminary data.</text>
</comment>
<evidence type="ECO:0000313" key="1">
    <source>
        <dbReference type="EMBL" id="KKN49499.1"/>
    </source>
</evidence>
<gene>
    <name evidence="1" type="ORF">LCGC14_0642060</name>
</gene>
<dbReference type="AlphaFoldDB" id="A0A0F9R3Y6"/>